<feature type="chain" id="PRO_5022106524" evidence="1">
    <location>
        <begin position="21"/>
        <end position="50"/>
    </location>
</feature>
<gene>
    <name evidence="2" type="ORF">MHA02_38230</name>
</gene>
<dbReference type="Proteomes" id="UP000321258">
    <property type="component" value="Unassembled WGS sequence"/>
</dbReference>
<feature type="signal peptide" evidence="1">
    <location>
        <begin position="1"/>
        <end position="20"/>
    </location>
</feature>
<organism evidence="2 3">
    <name type="scientific">Methylobacterium haplocladii</name>
    <dbReference type="NCBI Taxonomy" id="1176176"/>
    <lineage>
        <taxon>Bacteria</taxon>
        <taxon>Pseudomonadati</taxon>
        <taxon>Pseudomonadota</taxon>
        <taxon>Alphaproteobacteria</taxon>
        <taxon>Hyphomicrobiales</taxon>
        <taxon>Methylobacteriaceae</taxon>
        <taxon>Methylobacterium</taxon>
    </lineage>
</organism>
<dbReference type="EMBL" id="BJZT01000043">
    <property type="protein sequence ID" value="GEP01436.1"/>
    <property type="molecule type" value="Genomic_DNA"/>
</dbReference>
<keyword evidence="3" id="KW-1185">Reference proteome</keyword>
<accession>A0A512IUU2</accession>
<sequence length="50" mass="5456">MTSKVSFRWLVTLFALIAPAALGPARVTGRPEESPARQEAASGVVFRHYL</sequence>
<protein>
    <submittedName>
        <fullName evidence="2">Uncharacterized protein</fullName>
    </submittedName>
</protein>
<reference evidence="2 3" key="1">
    <citation type="submission" date="2019-07" db="EMBL/GenBank/DDBJ databases">
        <title>Whole genome shotgun sequence of Methylobacterium haplocladii NBRC 107714.</title>
        <authorList>
            <person name="Hosoyama A."/>
            <person name="Uohara A."/>
            <person name="Ohji S."/>
            <person name="Ichikawa N."/>
        </authorList>
    </citation>
    <scope>NUCLEOTIDE SEQUENCE [LARGE SCALE GENOMIC DNA]</scope>
    <source>
        <strain evidence="2 3">NBRC 107714</strain>
    </source>
</reference>
<evidence type="ECO:0000313" key="3">
    <source>
        <dbReference type="Proteomes" id="UP000321258"/>
    </source>
</evidence>
<proteinExistence type="predicted"/>
<evidence type="ECO:0000313" key="2">
    <source>
        <dbReference type="EMBL" id="GEP01436.1"/>
    </source>
</evidence>
<comment type="caution">
    <text evidence="2">The sequence shown here is derived from an EMBL/GenBank/DDBJ whole genome shotgun (WGS) entry which is preliminary data.</text>
</comment>
<dbReference type="RefSeq" id="WP_170249353.1">
    <property type="nucleotide sequence ID" value="NZ_BJZT01000043.1"/>
</dbReference>
<evidence type="ECO:0000256" key="1">
    <source>
        <dbReference type="SAM" id="SignalP"/>
    </source>
</evidence>
<dbReference type="AlphaFoldDB" id="A0A512IUU2"/>
<name>A0A512IUU2_9HYPH</name>
<keyword evidence="1" id="KW-0732">Signal</keyword>